<sequence>MTGEAQSPRDIAAAADRAAAGGNLAEARSLLAQAAGAQGDDAGLWLRLAAICRALRDFPAALDATHRALAIAPLDFTALMLRATLLDRADPATADEAWEQALAQRPPGDLPPQLEAVLRQGEARVRDRQAQQDERLRAAAADAEMRATPDEKARIDRFRTNALRQTRPYHSEPTHFHFPGLREFEFHPRSAFPWLSELEAATGDIAAELKALLAAERADLVPYVQYDAHAPLNQWRDLNHNTDWSAIHLLQNGGAIEAHAEACPVTIATLARCGQAQIPGRSPNAMFSLLAPRTTIPAHVGVNNARLVCHLPLIVPEGCWFRVGADKRFWKEGEAMVFDDTIEHEASNPSDELRVVLIFDVWHPDLSPVERDAVAAMLAISSGGQSGL</sequence>
<comment type="similarity">
    <text evidence="1">Belongs to the aspartyl/asparaginyl beta-hydroxylase family.</text>
</comment>
<evidence type="ECO:0000313" key="5">
    <source>
        <dbReference type="EMBL" id="QNM82372.1"/>
    </source>
</evidence>
<gene>
    <name evidence="5" type="ORF">H8M03_10170</name>
</gene>
<evidence type="ECO:0000256" key="3">
    <source>
        <dbReference type="ARBA" id="ARBA00023002"/>
    </source>
</evidence>
<protein>
    <submittedName>
        <fullName evidence="5">Aspartyl/asparaginyl beta-hydroxylase domain-containing protein</fullName>
    </submittedName>
</protein>
<dbReference type="Gene3D" id="2.60.120.330">
    <property type="entry name" value="B-lactam Antibiotic, Isopenicillin N Synthase, Chain"/>
    <property type="match status" value="1"/>
</dbReference>
<organism evidence="5 6">
    <name type="scientific">Sphingomonas sabuli</name>
    <dbReference type="NCBI Taxonomy" id="2764186"/>
    <lineage>
        <taxon>Bacteria</taxon>
        <taxon>Pseudomonadati</taxon>
        <taxon>Pseudomonadota</taxon>
        <taxon>Alphaproteobacteria</taxon>
        <taxon>Sphingomonadales</taxon>
        <taxon>Sphingomonadaceae</taxon>
        <taxon>Sphingomonas</taxon>
    </lineage>
</organism>
<keyword evidence="6" id="KW-1185">Reference proteome</keyword>
<evidence type="ECO:0000313" key="6">
    <source>
        <dbReference type="Proteomes" id="UP000515861"/>
    </source>
</evidence>
<dbReference type="Proteomes" id="UP000515861">
    <property type="component" value="Chromosome"/>
</dbReference>
<dbReference type="InterPro" id="IPR027443">
    <property type="entry name" value="IPNS-like_sf"/>
</dbReference>
<dbReference type="InterPro" id="IPR011990">
    <property type="entry name" value="TPR-like_helical_dom_sf"/>
</dbReference>
<dbReference type="EMBL" id="CP060697">
    <property type="protein sequence ID" value="QNM82372.1"/>
    <property type="molecule type" value="Genomic_DNA"/>
</dbReference>
<dbReference type="PANTHER" id="PTHR46332">
    <property type="entry name" value="ASPARTATE BETA-HYDROXYLASE DOMAIN-CONTAINING PROTEIN 2"/>
    <property type="match status" value="1"/>
</dbReference>
<proteinExistence type="inferred from homology"/>
<dbReference type="GO" id="GO:0051213">
    <property type="term" value="F:dioxygenase activity"/>
    <property type="evidence" value="ECO:0007669"/>
    <property type="project" value="UniProtKB-KW"/>
</dbReference>
<dbReference type="GO" id="GO:0016020">
    <property type="term" value="C:membrane"/>
    <property type="evidence" value="ECO:0007669"/>
    <property type="project" value="TreeGrafter"/>
</dbReference>
<evidence type="ECO:0000256" key="1">
    <source>
        <dbReference type="ARBA" id="ARBA00007730"/>
    </source>
</evidence>
<dbReference type="SUPFAM" id="SSF48452">
    <property type="entry name" value="TPR-like"/>
    <property type="match status" value="1"/>
</dbReference>
<name>A0A7G9L173_9SPHN</name>
<dbReference type="Pfam" id="PF05118">
    <property type="entry name" value="Asp_Arg_Hydrox"/>
    <property type="match status" value="1"/>
</dbReference>
<evidence type="ECO:0000259" key="4">
    <source>
        <dbReference type="Pfam" id="PF05118"/>
    </source>
</evidence>
<reference evidence="5 6" key="1">
    <citation type="submission" date="2020-08" db="EMBL/GenBank/DDBJ databases">
        <title>Sphingomonas sp. sand1-3 16S ribosomal RNA gene Genome sequencing and assembly.</title>
        <authorList>
            <person name="Kang M."/>
        </authorList>
    </citation>
    <scope>NUCLEOTIDE SEQUENCE [LARGE SCALE GENOMIC DNA]</scope>
    <source>
        <strain evidence="6">sand1-3</strain>
    </source>
</reference>
<dbReference type="KEGG" id="ssau:H8M03_10170"/>
<accession>A0A7G9L173</accession>
<dbReference type="SUPFAM" id="SSF51197">
    <property type="entry name" value="Clavaminate synthase-like"/>
    <property type="match status" value="1"/>
</dbReference>
<dbReference type="InterPro" id="IPR007803">
    <property type="entry name" value="Asp/Arg/Pro-Hydrxlase"/>
</dbReference>
<keyword evidence="2" id="KW-0223">Dioxygenase</keyword>
<keyword evidence="3" id="KW-0560">Oxidoreductase</keyword>
<feature type="domain" description="Aspartyl/asparaginy/proline hydroxylase" evidence="4">
    <location>
        <begin position="203"/>
        <end position="364"/>
    </location>
</feature>
<dbReference type="PANTHER" id="PTHR46332:SF5">
    <property type="entry name" value="ASPARTATE BETA-HYDROXYLASE DOMAIN CONTAINING 2"/>
    <property type="match status" value="1"/>
</dbReference>
<dbReference type="AlphaFoldDB" id="A0A7G9L173"/>
<dbReference type="Gene3D" id="1.25.40.10">
    <property type="entry name" value="Tetratricopeptide repeat domain"/>
    <property type="match status" value="1"/>
</dbReference>
<dbReference type="InterPro" id="IPR051821">
    <property type="entry name" value="Asp/Asn_beta-hydroxylase"/>
</dbReference>
<evidence type="ECO:0000256" key="2">
    <source>
        <dbReference type="ARBA" id="ARBA00022964"/>
    </source>
</evidence>